<organism evidence="2 3">
    <name type="scientific">Papiliotrema laurentii</name>
    <name type="common">Cryptococcus laurentii</name>
    <dbReference type="NCBI Taxonomy" id="5418"/>
    <lineage>
        <taxon>Eukaryota</taxon>
        <taxon>Fungi</taxon>
        <taxon>Dikarya</taxon>
        <taxon>Basidiomycota</taxon>
        <taxon>Agaricomycotina</taxon>
        <taxon>Tremellomycetes</taxon>
        <taxon>Tremellales</taxon>
        <taxon>Rhynchogastremaceae</taxon>
        <taxon>Papiliotrema</taxon>
    </lineage>
</organism>
<evidence type="ECO:0000313" key="2">
    <source>
        <dbReference type="EMBL" id="KAK1924475.1"/>
    </source>
</evidence>
<feature type="compositionally biased region" description="Pro residues" evidence="1">
    <location>
        <begin position="301"/>
        <end position="310"/>
    </location>
</feature>
<feature type="compositionally biased region" description="Polar residues" evidence="1">
    <location>
        <begin position="134"/>
        <end position="154"/>
    </location>
</feature>
<feature type="compositionally biased region" description="Low complexity" evidence="1">
    <location>
        <begin position="287"/>
        <end position="300"/>
    </location>
</feature>
<dbReference type="AlphaFoldDB" id="A0AAD9FQT7"/>
<evidence type="ECO:0000313" key="3">
    <source>
        <dbReference type="Proteomes" id="UP001182556"/>
    </source>
</evidence>
<keyword evidence="3" id="KW-1185">Reference proteome</keyword>
<evidence type="ECO:0000256" key="1">
    <source>
        <dbReference type="SAM" id="MobiDB-lite"/>
    </source>
</evidence>
<comment type="caution">
    <text evidence="2">The sequence shown here is derived from an EMBL/GenBank/DDBJ whole genome shotgun (WGS) entry which is preliminary data.</text>
</comment>
<reference evidence="2" key="1">
    <citation type="submission" date="2023-02" db="EMBL/GenBank/DDBJ databases">
        <title>Identification and recombinant expression of a fungal hydrolase from Papiliotrema laurentii that hydrolyzes apple cutin and clears colloidal polyester polyurethane.</title>
        <authorList>
            <consortium name="DOE Joint Genome Institute"/>
            <person name="Roman V.A."/>
            <person name="Bojanowski C."/>
            <person name="Crable B.R."/>
            <person name="Wagner D.N."/>
            <person name="Hung C.S."/>
            <person name="Nadeau L.J."/>
            <person name="Schratz L."/>
            <person name="Haridas S."/>
            <person name="Pangilinan J."/>
            <person name="Lipzen A."/>
            <person name="Na H."/>
            <person name="Yan M."/>
            <person name="Ng V."/>
            <person name="Grigoriev I.V."/>
            <person name="Spatafora J.W."/>
            <person name="Barlow D."/>
            <person name="Biffinger J."/>
            <person name="Kelley-Loughnane N."/>
            <person name="Varaljay V.A."/>
            <person name="Crookes-Goodson W.J."/>
        </authorList>
    </citation>
    <scope>NUCLEOTIDE SEQUENCE</scope>
    <source>
        <strain evidence="2">5307AH</strain>
    </source>
</reference>
<sequence>MSSPGWNVLVVSPGGMTSRLPQRSSPNNLAFHPSFPTHTYLPSPHLASTHLPTLSPLTLFFTPQTPPQHQSSLTMGISAIATSVGSCFADTIKSSCGFATRHPWMTTAAALATAGALYRWWTNPSRGTRIKQRSPPSSTAAPNNTKAATGSVAPSTAGPVPGADSIKTAPAASTSAGQGASTTEGNPQATTRSVAPETAETKSPGDETPGSVALSAPVTDEETGDPEKKNGAATTDNSGPRAPASVVTEPKTTGDNTEGDAEATERNAADAATWPWWLWQKLSGSRPVKQPSESVESPSKSVPPPPPAVV</sequence>
<dbReference type="EMBL" id="JAODAN010000005">
    <property type="protein sequence ID" value="KAK1924475.1"/>
    <property type="molecule type" value="Genomic_DNA"/>
</dbReference>
<feature type="region of interest" description="Disordered" evidence="1">
    <location>
        <begin position="127"/>
        <end position="310"/>
    </location>
</feature>
<feature type="compositionally biased region" description="Low complexity" evidence="1">
    <location>
        <begin position="168"/>
        <end position="185"/>
    </location>
</feature>
<accession>A0AAD9FQT7</accession>
<name>A0AAD9FQT7_PAPLA</name>
<proteinExistence type="predicted"/>
<dbReference type="Proteomes" id="UP001182556">
    <property type="component" value="Unassembled WGS sequence"/>
</dbReference>
<protein>
    <submittedName>
        <fullName evidence="2">Uncharacterized protein</fullName>
    </submittedName>
</protein>
<gene>
    <name evidence="2" type="ORF">DB88DRAFT_472973</name>
</gene>